<sequence length="540" mass="62757">MKKLLIPLMCLTVSVPTIGIFVQQINSNSKFDPIDKFNTPYEMIEISNLMDKVISNPHEYDDIQQIQNLMVQSTIMLDEIYSESFFYQVSTKISQILNLFKEELESIETVEGSNFYQDIMKSSQSLSINFNAKIEDLEIKNLFIDYEKLKREEAIKFFDIYDRKITKLNFDLQLKQKSINDLNIRNAEIDEKLKGLSKENEIINDIFKILDFNLKLVGKVNELYSNGRSNIDVYYNSAEWHSENWGLAFIPFYGTGFSVNFKNNMNYAVRGIDTYITTFLDPKSNNYKEFLEMQEGLQNMRDQIMAIDPNESNWVGDLLGEAGLDESVSNALNNGVQKLINASSSMGYVGLAIKTINSFLTVGFQAKRMAETFKKELKPEYTKVELLLNENDKTISEAYKIVLATQKELSEKFDVNNKEMQKLRDELSTNLQKVEDENEKLESLKDEMNLINKSFISNMNNGIYADNYYWWQTNIISDIEIKSKVNSSYENIQTINFEKNIVYNKLLDKLIKSKMNQNVINNLKTKHELSNQNYNYIINI</sequence>
<keyword evidence="1" id="KW-0175">Coiled coil</keyword>
<feature type="coiled-coil region" evidence="1">
    <location>
        <begin position="406"/>
        <end position="454"/>
    </location>
</feature>
<protein>
    <submittedName>
        <fullName evidence="2">Uncharacterized protein</fullName>
    </submittedName>
</protein>
<dbReference type="EMBL" id="CP006681">
    <property type="protein sequence ID" value="AHI52673.1"/>
    <property type="molecule type" value="Genomic_DNA"/>
</dbReference>
<proteinExistence type="predicted"/>
<dbReference type="Proteomes" id="UP000019267">
    <property type="component" value="Chromosome"/>
</dbReference>
<reference evidence="2 3" key="1">
    <citation type="journal article" date="2014" name="Genome Biol. Evol.">
        <title>Molecular evolution of the substrate utilization strategies and putative virulence factors in mosquito-associated Spiroplasma species.</title>
        <authorList>
            <person name="Chang T.H."/>
            <person name="Lo W.S."/>
            <person name="Ku C."/>
            <person name="Chen L.L."/>
            <person name="Kuo C.H."/>
        </authorList>
    </citation>
    <scope>NUCLEOTIDE SEQUENCE [LARGE SCALE GENOMIC DNA]</scope>
    <source>
        <strain evidence="2">AES-1</strain>
    </source>
</reference>
<evidence type="ECO:0000313" key="2">
    <source>
        <dbReference type="EMBL" id="AHI52673.1"/>
    </source>
</evidence>
<organism evidence="2 3">
    <name type="scientific">Spiroplasma culicicola AES-1</name>
    <dbReference type="NCBI Taxonomy" id="1276246"/>
    <lineage>
        <taxon>Bacteria</taxon>
        <taxon>Bacillati</taxon>
        <taxon>Mycoplasmatota</taxon>
        <taxon>Mollicutes</taxon>
        <taxon>Entomoplasmatales</taxon>
        <taxon>Spiroplasmataceae</taxon>
        <taxon>Spiroplasma</taxon>
    </lineage>
</organism>
<dbReference type="OrthoDB" id="9818247at2"/>
<evidence type="ECO:0000313" key="3">
    <source>
        <dbReference type="Proteomes" id="UP000019267"/>
    </source>
</evidence>
<evidence type="ECO:0000256" key="1">
    <source>
        <dbReference type="SAM" id="Coils"/>
    </source>
</evidence>
<dbReference type="HOGENOM" id="CLU_504219_0_0_14"/>
<dbReference type="STRING" id="1276246.SCULI_v1c03320"/>
<accession>W6A6D0</accession>
<dbReference type="AlphaFoldDB" id="W6A6D0"/>
<keyword evidence="3" id="KW-1185">Reference proteome</keyword>
<dbReference type="RefSeq" id="WP_025362914.1">
    <property type="nucleotide sequence ID" value="NZ_CP006681.1"/>
</dbReference>
<dbReference type="KEGG" id="scq:SCULI_v1c03320"/>
<dbReference type="PATRIC" id="fig|1276246.3.peg.331"/>
<gene>
    <name evidence="2" type="ORF">SCULI_v1c03320</name>
</gene>
<name>W6A6D0_9MOLU</name>